<dbReference type="Pfam" id="PF01817">
    <property type="entry name" value="CM_2"/>
    <property type="match status" value="1"/>
</dbReference>
<dbReference type="PANTHER" id="PTHR38041">
    <property type="entry name" value="CHORISMATE MUTASE"/>
    <property type="match status" value="1"/>
</dbReference>
<keyword evidence="2" id="KW-0413">Isomerase</keyword>
<dbReference type="SMART" id="SM00830">
    <property type="entry name" value="CM_2"/>
    <property type="match status" value="1"/>
</dbReference>
<dbReference type="InterPro" id="IPR051331">
    <property type="entry name" value="Chorismate_mutase-related"/>
</dbReference>
<dbReference type="EMBL" id="CP143423">
    <property type="protein sequence ID" value="WVX48271.1"/>
    <property type="molecule type" value="Genomic_DNA"/>
</dbReference>
<protein>
    <recommendedName>
        <fullName evidence="1">chorismate mutase</fullName>
        <ecNumber evidence="1">5.4.99.5</ecNumber>
    </recommendedName>
</protein>
<dbReference type="PROSITE" id="PS51168">
    <property type="entry name" value="CHORISMATE_MUT_2"/>
    <property type="match status" value="1"/>
</dbReference>
<dbReference type="Gene3D" id="1.20.59.10">
    <property type="entry name" value="Chorismate mutase"/>
    <property type="match status" value="1"/>
</dbReference>
<dbReference type="Proteomes" id="UP001318682">
    <property type="component" value="Chromosome"/>
</dbReference>
<proteinExistence type="predicted"/>
<name>A0ABZ2BQL3_9RHOB</name>
<gene>
    <name evidence="4" type="ORF">ROLI_013510</name>
</gene>
<dbReference type="PANTHER" id="PTHR38041:SF1">
    <property type="entry name" value="CHORISMATE MUTASE"/>
    <property type="match status" value="1"/>
</dbReference>
<feature type="domain" description="Chorismate mutase" evidence="3">
    <location>
        <begin position="7"/>
        <end position="98"/>
    </location>
</feature>
<reference evidence="5" key="1">
    <citation type="submission" date="2024-01" db="EMBL/GenBank/DDBJ databases">
        <title>Roseobacter fucihabitans sp. nov., isolated from the brown alga Fucus spiralis.</title>
        <authorList>
            <person name="Hahnke S."/>
            <person name="Berger M."/>
            <person name="Schlingloff A."/>
            <person name="Athale I."/>
            <person name="Neumann-Schaal M."/>
            <person name="Adenaya A."/>
            <person name="Poehlein A."/>
            <person name="Daniel R."/>
            <person name="Pertersen J."/>
            <person name="Brinkhoff T."/>
        </authorList>
    </citation>
    <scope>NUCLEOTIDE SEQUENCE [LARGE SCALE GENOMIC DNA]</scope>
    <source>
        <strain evidence="5">B14</strain>
    </source>
</reference>
<evidence type="ECO:0000256" key="1">
    <source>
        <dbReference type="ARBA" id="ARBA00012404"/>
    </source>
</evidence>
<dbReference type="EC" id="5.4.99.5" evidence="1"/>
<dbReference type="InterPro" id="IPR036979">
    <property type="entry name" value="CM_dom_sf"/>
</dbReference>
<evidence type="ECO:0000259" key="3">
    <source>
        <dbReference type="PROSITE" id="PS51168"/>
    </source>
</evidence>
<accession>A0ABZ2BQL3</accession>
<dbReference type="SUPFAM" id="SSF48600">
    <property type="entry name" value="Chorismate mutase II"/>
    <property type="match status" value="1"/>
</dbReference>
<dbReference type="InterPro" id="IPR002701">
    <property type="entry name" value="CM_II_prokaryot"/>
</dbReference>
<dbReference type="InterPro" id="IPR036263">
    <property type="entry name" value="Chorismate_II_sf"/>
</dbReference>
<evidence type="ECO:0000256" key="2">
    <source>
        <dbReference type="ARBA" id="ARBA00023235"/>
    </source>
</evidence>
<evidence type="ECO:0000313" key="4">
    <source>
        <dbReference type="EMBL" id="WVX48271.1"/>
    </source>
</evidence>
<organism evidence="4 5">
    <name type="scientific">Roseobacter fucihabitans</name>
    <dbReference type="NCBI Taxonomy" id="1537242"/>
    <lineage>
        <taxon>Bacteria</taxon>
        <taxon>Pseudomonadati</taxon>
        <taxon>Pseudomonadota</taxon>
        <taxon>Alphaproteobacteria</taxon>
        <taxon>Rhodobacterales</taxon>
        <taxon>Roseobacteraceae</taxon>
        <taxon>Roseobacter</taxon>
    </lineage>
</organism>
<evidence type="ECO:0000313" key="5">
    <source>
        <dbReference type="Proteomes" id="UP001318682"/>
    </source>
</evidence>
<sequence length="100" mass="11075">METLLPPKNCRSMAELGVQIDTIDVKLIEVLAIRSDYIDRAVDLKIVEGLPARTTDRVAEVLDRVSAAAADQGMDPALARTIWSELIERSIQREIKELGS</sequence>
<keyword evidence="5" id="KW-1185">Reference proteome</keyword>
<dbReference type="RefSeq" id="WP_187431200.1">
    <property type="nucleotide sequence ID" value="NZ_CP143423.1"/>
</dbReference>